<comment type="subcellular location">
    <subcellularLocation>
        <location evidence="1">Cytoplasm</location>
    </subcellularLocation>
</comment>
<dbReference type="Gene3D" id="3.40.50.300">
    <property type="entry name" value="P-loop containing nucleotide triphosphate hydrolases"/>
    <property type="match status" value="1"/>
</dbReference>
<feature type="domain" description="Stage IV sporulation protein A ATPase" evidence="2">
    <location>
        <begin position="1"/>
        <end position="237"/>
    </location>
</feature>
<dbReference type="Pfam" id="PF20438">
    <property type="entry name" value="SpoIVA_middle"/>
    <property type="match status" value="1"/>
</dbReference>
<dbReference type="InterPro" id="IPR027417">
    <property type="entry name" value="P-loop_NTPase"/>
</dbReference>
<dbReference type="GO" id="GO:0030435">
    <property type="term" value="P:sporulation resulting in formation of a cellular spore"/>
    <property type="evidence" value="ECO:0007669"/>
    <property type="project" value="UniProtKB-KW"/>
</dbReference>
<evidence type="ECO:0000259" key="4">
    <source>
        <dbReference type="Pfam" id="PF20439"/>
    </source>
</evidence>
<reference evidence="5 7" key="1">
    <citation type="journal article" date="2016" name="Genome Announc.">
        <title>Complete Genome Sequence of the Amino Acid-Fermenting Clostridium propionicum X2 (DSM 1682).</title>
        <authorList>
            <person name="Poehlein A."/>
            <person name="Schlien K."/>
            <person name="Chowdhury N.P."/>
            <person name="Gottschalk G."/>
            <person name="Buckel W."/>
            <person name="Daniel R."/>
        </authorList>
    </citation>
    <scope>NUCLEOTIDE SEQUENCE [LARGE SCALE GENOMIC DNA]</scope>
    <source>
        <strain evidence="5 7">X2</strain>
    </source>
</reference>
<keyword evidence="1 5" id="KW-0378">Hydrolase</keyword>
<feature type="domain" description="Stage IV sporulation protein A middle" evidence="3">
    <location>
        <begin position="239"/>
        <end position="416"/>
    </location>
</feature>
<evidence type="ECO:0000259" key="3">
    <source>
        <dbReference type="Pfam" id="PF20438"/>
    </source>
</evidence>
<dbReference type="EMBL" id="FQUA01000008">
    <property type="protein sequence ID" value="SHE84844.1"/>
    <property type="molecule type" value="Genomic_DNA"/>
</dbReference>
<dbReference type="KEGG" id="cpro:CPRO_22190"/>
<evidence type="ECO:0000256" key="1">
    <source>
        <dbReference type="PIRNR" id="PIRNR007466"/>
    </source>
</evidence>
<keyword evidence="1" id="KW-0963">Cytoplasm</keyword>
<dbReference type="InterPro" id="IPR046841">
    <property type="entry name" value="SpoIVA_middle"/>
</dbReference>
<proteinExistence type="predicted"/>
<keyword evidence="1" id="KW-0749">Sporulation</keyword>
<sequence length="492" mass="55519">MEKFDIYKDISERTGGDIYIGVVGPVRTGKSTFIKRFMDLLVLPNIQNVHSRERAKDELPQSASGKTIMTTEPKFVPNEAVQITLGDNTDMRVRMIDCVGYLVPEAEGHMDGEIPRMVHTPWSENAMPFIEAAEMGTKKVITDHSTIGIVVTTDGSVTELSRENYIDAEERVIEELKEMGKPFVILLNTATPYGESTVILARDMEEKYGVPVIPVNVAQLKAEDIKTILERVLYQFPMREIRFYFPGWVETLEDDHWLKDSLIEGLKEVMEKADRLADVSSAIVALESKDFLKKVFSDRMLPGEGAVDVALTFEDGLFYRILSETVDLPIENDYALISTIKMLSETKKEYDKISTALNDVKRKGYGVVTPVFEEISLEKPEVFKQGSRYGIKLKAKGESIHLIKADVETEVSPIIGNEEQSREFIDNLIADYETEPEKIWDLNIFGRTLSAMVSEGMQNKIYRMPEDAQFKMAETLQKIVNEGSGGLICIIL</sequence>
<dbReference type="GO" id="GO:0005737">
    <property type="term" value="C:cytoplasm"/>
    <property type="evidence" value="ECO:0007669"/>
    <property type="project" value="UniProtKB-SubCell"/>
</dbReference>
<gene>
    <name evidence="5" type="primary">spoIVA</name>
    <name evidence="5" type="ORF">CPRO_22190</name>
    <name evidence="6" type="ORF">SAMN02745151_01993</name>
</gene>
<dbReference type="GO" id="GO:0005524">
    <property type="term" value="F:ATP binding"/>
    <property type="evidence" value="ECO:0007669"/>
    <property type="project" value="UniProtKB-KW"/>
</dbReference>
<dbReference type="NCBIfam" id="TIGR02836">
    <property type="entry name" value="spore_IV_A"/>
    <property type="match status" value="1"/>
</dbReference>
<protein>
    <recommendedName>
        <fullName evidence="1">Stage IV sporulation protein A</fullName>
        <ecNumber evidence="1">3.6.1.-</ecNumber>
    </recommendedName>
    <alternativeName>
        <fullName evidence="1">Coat morphogenetic protein SpoIVA</fullName>
    </alternativeName>
</protein>
<dbReference type="GO" id="GO:0016887">
    <property type="term" value="F:ATP hydrolysis activity"/>
    <property type="evidence" value="ECO:0007669"/>
    <property type="project" value="InterPro"/>
</dbReference>
<comment type="function">
    <text evidence="1">ATPase. Has a role at an early stage in the morphogenesis of the spore coat.</text>
</comment>
<feature type="domain" description="Sporulation stage IV protein A C-terminal" evidence="4">
    <location>
        <begin position="417"/>
        <end position="492"/>
    </location>
</feature>
<dbReference type="Pfam" id="PF20439">
    <property type="entry name" value="SpoIVA_C"/>
    <property type="match status" value="1"/>
</dbReference>
<dbReference type="OrthoDB" id="9761464at2"/>
<reference evidence="7" key="2">
    <citation type="submission" date="2016-01" db="EMBL/GenBank/DDBJ databases">
        <authorList>
            <person name="Poehlein A."/>
            <person name="Schlien K."/>
            <person name="Gottschalk G."/>
            <person name="Buckel W."/>
            <person name="Daniel R."/>
        </authorList>
    </citation>
    <scope>NUCLEOTIDE SEQUENCE [LARGE SCALE GENOMIC DNA]</scope>
    <source>
        <strain evidence="7">X2</strain>
    </source>
</reference>
<dbReference type="InterPro" id="IPR046840">
    <property type="entry name" value="SpoIVA_C"/>
</dbReference>
<accession>A0A0X8VD37</accession>
<comment type="catalytic activity">
    <reaction evidence="1">
        <text>ATP + H2O = ADP + phosphate + H(+)</text>
        <dbReference type="Rhea" id="RHEA:13065"/>
        <dbReference type="ChEBI" id="CHEBI:15377"/>
        <dbReference type="ChEBI" id="CHEBI:15378"/>
        <dbReference type="ChEBI" id="CHEBI:30616"/>
        <dbReference type="ChEBI" id="CHEBI:43474"/>
        <dbReference type="ChEBI" id="CHEBI:456216"/>
    </reaction>
</comment>
<dbReference type="RefSeq" id="WP_066051608.1">
    <property type="nucleotide sequence ID" value="NZ_CP014223.1"/>
</dbReference>
<evidence type="ECO:0000313" key="6">
    <source>
        <dbReference type="EMBL" id="SHE84844.1"/>
    </source>
</evidence>
<dbReference type="SUPFAM" id="SSF52540">
    <property type="entry name" value="P-loop containing nucleoside triphosphate hydrolases"/>
    <property type="match status" value="1"/>
</dbReference>
<dbReference type="Proteomes" id="UP000068026">
    <property type="component" value="Chromosome"/>
</dbReference>
<organism evidence="6 8">
    <name type="scientific">Anaerotignum propionicum DSM 1682</name>
    <dbReference type="NCBI Taxonomy" id="991789"/>
    <lineage>
        <taxon>Bacteria</taxon>
        <taxon>Bacillati</taxon>
        <taxon>Bacillota</taxon>
        <taxon>Clostridia</taxon>
        <taxon>Lachnospirales</taxon>
        <taxon>Anaerotignaceae</taxon>
        <taxon>Anaerotignum</taxon>
    </lineage>
</organism>
<dbReference type="InterPro" id="IPR014201">
    <property type="entry name" value="Spore_IV_A"/>
</dbReference>
<reference evidence="6" key="3">
    <citation type="submission" date="2016-11" db="EMBL/GenBank/DDBJ databases">
        <authorList>
            <person name="Varghese N."/>
            <person name="Submissions S."/>
        </authorList>
    </citation>
    <scope>NUCLEOTIDE SEQUENCE</scope>
    <source>
        <strain evidence="6">DSM 1682</strain>
    </source>
</reference>
<dbReference type="EMBL" id="CP014223">
    <property type="protein sequence ID" value="AMJ41799.1"/>
    <property type="molecule type" value="Genomic_DNA"/>
</dbReference>
<dbReference type="AlphaFoldDB" id="A0A0X8VD37"/>
<evidence type="ECO:0000313" key="8">
    <source>
        <dbReference type="Proteomes" id="UP000184204"/>
    </source>
</evidence>
<dbReference type="Pfam" id="PF09547">
    <property type="entry name" value="SpoIVA_ATPase"/>
    <property type="match status" value="1"/>
</dbReference>
<keyword evidence="7" id="KW-1185">Reference proteome</keyword>
<keyword evidence="1" id="KW-0547">Nucleotide-binding</keyword>
<name>A0A0X8VD37_ANAPI</name>
<dbReference type="InterPro" id="IPR046842">
    <property type="entry name" value="SpoIVA_ATPase"/>
</dbReference>
<keyword evidence="1" id="KW-0067">ATP-binding</keyword>
<dbReference type="PIRSF" id="PIRSF007466">
    <property type="entry name" value="SpoIVA"/>
    <property type="match status" value="1"/>
</dbReference>
<dbReference type="EC" id="3.6.1.-" evidence="1"/>
<evidence type="ECO:0000313" key="5">
    <source>
        <dbReference type="EMBL" id="AMJ41799.1"/>
    </source>
</evidence>
<reference evidence="8" key="4">
    <citation type="submission" date="2016-11" db="EMBL/GenBank/DDBJ databases">
        <authorList>
            <person name="Jaros S."/>
            <person name="Januszkiewicz K."/>
            <person name="Wedrychowicz H."/>
        </authorList>
    </citation>
    <scope>NUCLEOTIDE SEQUENCE [LARGE SCALE GENOMIC DNA]</scope>
    <source>
        <strain evidence="8">DSM 1682</strain>
    </source>
</reference>
<evidence type="ECO:0000313" key="7">
    <source>
        <dbReference type="Proteomes" id="UP000068026"/>
    </source>
</evidence>
<dbReference type="Proteomes" id="UP000184204">
    <property type="component" value="Unassembled WGS sequence"/>
</dbReference>
<evidence type="ECO:0000259" key="2">
    <source>
        <dbReference type="Pfam" id="PF09547"/>
    </source>
</evidence>